<comment type="caution">
    <text evidence="1">The sequence shown here is derived from an EMBL/GenBank/DDBJ whole genome shotgun (WGS) entry which is preliminary data.</text>
</comment>
<evidence type="ECO:0000313" key="1">
    <source>
        <dbReference type="EMBL" id="CAG8526305.1"/>
    </source>
</evidence>
<evidence type="ECO:0000313" key="2">
    <source>
        <dbReference type="Proteomes" id="UP000789702"/>
    </source>
</evidence>
<accession>A0ACA9LF29</accession>
<reference evidence="1" key="1">
    <citation type="submission" date="2021-06" db="EMBL/GenBank/DDBJ databases">
        <authorList>
            <person name="Kallberg Y."/>
            <person name="Tangrot J."/>
            <person name="Rosling A."/>
        </authorList>
    </citation>
    <scope>NUCLEOTIDE SEQUENCE</scope>
    <source>
        <strain evidence="1">IL203A</strain>
    </source>
</reference>
<protein>
    <submittedName>
        <fullName evidence="1">2594_t:CDS:1</fullName>
    </submittedName>
</protein>
<sequence length="172" mass="19762">MTVTTPEISCTDTATEVFSVGTDIFATYMPVIGTVKLLVGEIYQIYENAECNRDLCLIMVDRVKAAECSMDKIVRSIENKKDDFRNKSYYKAFERFKNTLTKIKEYTKKVSKLKGYKRFLHATDVKNGFNQLRDEFDRCMSDLNFAIDVSSAIESERVNKSLEEVDEVSLVI</sequence>
<gene>
    <name evidence="1" type="ORF">DHETER_LOCUS4160</name>
</gene>
<dbReference type="EMBL" id="CAJVPU010003986">
    <property type="protein sequence ID" value="CAG8526305.1"/>
    <property type="molecule type" value="Genomic_DNA"/>
</dbReference>
<proteinExistence type="predicted"/>
<name>A0ACA9LF29_9GLOM</name>
<dbReference type="Proteomes" id="UP000789702">
    <property type="component" value="Unassembled WGS sequence"/>
</dbReference>
<organism evidence="1 2">
    <name type="scientific">Dentiscutata heterogama</name>
    <dbReference type="NCBI Taxonomy" id="1316150"/>
    <lineage>
        <taxon>Eukaryota</taxon>
        <taxon>Fungi</taxon>
        <taxon>Fungi incertae sedis</taxon>
        <taxon>Mucoromycota</taxon>
        <taxon>Glomeromycotina</taxon>
        <taxon>Glomeromycetes</taxon>
        <taxon>Diversisporales</taxon>
        <taxon>Gigasporaceae</taxon>
        <taxon>Dentiscutata</taxon>
    </lineage>
</organism>
<keyword evidence="2" id="KW-1185">Reference proteome</keyword>